<dbReference type="AlphaFoldDB" id="A0A2C9W9H7"/>
<evidence type="ECO:0000313" key="1">
    <source>
        <dbReference type="EMBL" id="OAY56193.1"/>
    </source>
</evidence>
<gene>
    <name evidence="1" type="ORF">MANES_03G209400</name>
</gene>
<accession>A0A2C9W9H7</accession>
<reference evidence="1" key="1">
    <citation type="submission" date="2016-02" db="EMBL/GenBank/DDBJ databases">
        <title>WGS assembly of Manihot esculenta.</title>
        <authorList>
            <person name="Bredeson J.V."/>
            <person name="Prochnik S.E."/>
            <person name="Lyons J.B."/>
            <person name="Schmutz J."/>
            <person name="Grimwood J."/>
            <person name="Vrebalov J."/>
            <person name="Bart R.S."/>
            <person name="Amuge T."/>
            <person name="Ferguson M.E."/>
            <person name="Green R."/>
            <person name="Putnam N."/>
            <person name="Stites J."/>
            <person name="Rounsley S."/>
            <person name="Rokhsar D.S."/>
        </authorList>
    </citation>
    <scope>NUCLEOTIDE SEQUENCE [LARGE SCALE GENOMIC DNA]</scope>
    <source>
        <tissue evidence="1">Leaf</tissue>
    </source>
</reference>
<protein>
    <submittedName>
        <fullName evidence="1">Uncharacterized protein</fullName>
    </submittedName>
</protein>
<proteinExistence type="predicted"/>
<sequence length="57" mass="6520">MCKKWAEPIFSSPSCHFFKPSASLGLFLSVQIEPNYTFQLSTNPSFNQIIDRYFAAL</sequence>
<organism evidence="1">
    <name type="scientific">Manihot esculenta</name>
    <name type="common">Cassava</name>
    <name type="synonym">Jatropha manihot</name>
    <dbReference type="NCBI Taxonomy" id="3983"/>
    <lineage>
        <taxon>Eukaryota</taxon>
        <taxon>Viridiplantae</taxon>
        <taxon>Streptophyta</taxon>
        <taxon>Embryophyta</taxon>
        <taxon>Tracheophyta</taxon>
        <taxon>Spermatophyta</taxon>
        <taxon>Magnoliopsida</taxon>
        <taxon>eudicotyledons</taxon>
        <taxon>Gunneridae</taxon>
        <taxon>Pentapetalae</taxon>
        <taxon>rosids</taxon>
        <taxon>fabids</taxon>
        <taxon>Malpighiales</taxon>
        <taxon>Euphorbiaceae</taxon>
        <taxon>Crotonoideae</taxon>
        <taxon>Manihoteae</taxon>
        <taxon>Manihot</taxon>
    </lineage>
</organism>
<name>A0A2C9W9H7_MANES</name>
<dbReference type="EMBL" id="CM004389">
    <property type="protein sequence ID" value="OAY56193.1"/>
    <property type="molecule type" value="Genomic_DNA"/>
</dbReference>